<evidence type="ECO:0000313" key="2">
    <source>
        <dbReference type="Proteomes" id="UP001168575"/>
    </source>
</evidence>
<organism evidence="1 2">
    <name type="scientific">Phoenicibacter congonensis</name>
    <dbReference type="NCBI Taxonomy" id="1944646"/>
    <lineage>
        <taxon>Bacteria</taxon>
        <taxon>Bacillati</taxon>
        <taxon>Actinomycetota</taxon>
        <taxon>Coriobacteriia</taxon>
        <taxon>Eggerthellales</taxon>
        <taxon>Eggerthellaceae</taxon>
        <taxon>Phoenicibacter</taxon>
    </lineage>
</organism>
<evidence type="ECO:0000313" key="1">
    <source>
        <dbReference type="EMBL" id="MDO4841633.1"/>
    </source>
</evidence>
<name>A0AA43U5U9_9ACTN</name>
<dbReference type="AlphaFoldDB" id="A0AA43U5U9"/>
<sequence>MNNTRIDYLYRDADNYKRDNTCVVAGAITEEQKEAILDSLDDGEYFIPKLVGMPEKKFDTYDPQADHPFFELGPASFNHTDDDPTLELTVAELVERFRAHKEKWFAIDYDNALSMVRVLVDNLVNDEGGHSQDAIKRLFELGFEASDLLCLDFQKSDIEYVQSQMAEEK</sequence>
<reference evidence="1" key="1">
    <citation type="submission" date="2023-07" db="EMBL/GenBank/DDBJ databases">
        <title>Between Cages and Wild: Unraveling the Impact of Captivity on Animal Microbiomes and Antimicrobial Resistance.</title>
        <authorList>
            <person name="Schmartz G.P."/>
            <person name="Rehner J."/>
            <person name="Schuff M.J."/>
            <person name="Becker S.L."/>
            <person name="Kravczyk M."/>
            <person name="Gurevich A."/>
            <person name="Francke R."/>
            <person name="Mueller R."/>
            <person name="Keller V."/>
            <person name="Keller A."/>
        </authorList>
    </citation>
    <scope>NUCLEOTIDE SEQUENCE</scope>
    <source>
        <strain evidence="1">S12M_St_49</strain>
    </source>
</reference>
<accession>A0AA43U5U9</accession>
<comment type="caution">
    <text evidence="1">The sequence shown here is derived from an EMBL/GenBank/DDBJ whole genome shotgun (WGS) entry which is preliminary data.</text>
</comment>
<dbReference type="Proteomes" id="UP001168575">
    <property type="component" value="Unassembled WGS sequence"/>
</dbReference>
<dbReference type="EMBL" id="JAUMVS010000035">
    <property type="protein sequence ID" value="MDO4841633.1"/>
    <property type="molecule type" value="Genomic_DNA"/>
</dbReference>
<proteinExistence type="predicted"/>
<protein>
    <submittedName>
        <fullName evidence="1">Uncharacterized protein</fullName>
    </submittedName>
</protein>
<keyword evidence="2" id="KW-1185">Reference proteome</keyword>
<gene>
    <name evidence="1" type="ORF">Q3982_03035</name>
</gene>